<evidence type="ECO:0000256" key="2">
    <source>
        <dbReference type="ARBA" id="ARBA00022679"/>
    </source>
</evidence>
<dbReference type="Proteomes" id="UP000077115">
    <property type="component" value="Unassembled WGS sequence"/>
</dbReference>
<gene>
    <name evidence="5" type="ORF">BDEG_23655</name>
</gene>
<dbReference type="EMBL" id="DS022303">
    <property type="protein sequence ID" value="OAJ39851.1"/>
    <property type="molecule type" value="Genomic_DNA"/>
</dbReference>
<dbReference type="PANTHER" id="PTHR43397:SF1">
    <property type="entry name" value="ERGOTHIONEINE BIOSYNTHESIS PROTEIN 1"/>
    <property type="match status" value="1"/>
</dbReference>
<reference evidence="5 6" key="1">
    <citation type="submission" date="2006-10" db="EMBL/GenBank/DDBJ databases">
        <title>The Genome Sequence of Batrachochytrium dendrobatidis JEL423.</title>
        <authorList>
            <consortium name="The Broad Institute Genome Sequencing Platform"/>
            <person name="Birren B."/>
            <person name="Lander E."/>
            <person name="Galagan J."/>
            <person name="Cuomo C."/>
            <person name="Devon K."/>
            <person name="Jaffe D."/>
            <person name="Butler J."/>
            <person name="Alvarez P."/>
            <person name="Gnerre S."/>
            <person name="Grabherr M."/>
            <person name="Kleber M."/>
            <person name="Mauceli E."/>
            <person name="Brockman W."/>
            <person name="Young S."/>
            <person name="LaButti K."/>
            <person name="Sykes S."/>
            <person name="DeCaprio D."/>
            <person name="Crawford M."/>
            <person name="Koehrsen M."/>
            <person name="Engels R."/>
            <person name="Montgomery P."/>
            <person name="Pearson M."/>
            <person name="Howarth C."/>
            <person name="Larson L."/>
            <person name="White J."/>
            <person name="O'Leary S."/>
            <person name="Kodira C."/>
            <person name="Zeng Q."/>
            <person name="Yandava C."/>
            <person name="Alvarado L."/>
            <person name="Longcore J."/>
            <person name="James T."/>
        </authorList>
    </citation>
    <scope>NUCLEOTIDE SEQUENCE [LARGE SCALE GENOMIC DNA]</scope>
    <source>
        <strain evidence="5 6">JEL423</strain>
    </source>
</reference>
<organism evidence="5 6">
    <name type="scientific">Batrachochytrium dendrobatidis (strain JEL423)</name>
    <dbReference type="NCBI Taxonomy" id="403673"/>
    <lineage>
        <taxon>Eukaryota</taxon>
        <taxon>Fungi</taxon>
        <taxon>Fungi incertae sedis</taxon>
        <taxon>Chytridiomycota</taxon>
        <taxon>Chytridiomycota incertae sedis</taxon>
        <taxon>Chytridiomycetes</taxon>
        <taxon>Rhizophydiales</taxon>
        <taxon>Rhizophydiales incertae sedis</taxon>
        <taxon>Batrachochytrium</taxon>
    </lineage>
</organism>
<dbReference type="InterPro" id="IPR017805">
    <property type="entry name" value="SAM_MeTrfase_EasF-type_put"/>
</dbReference>
<dbReference type="InterPro" id="IPR016187">
    <property type="entry name" value="CTDL_fold"/>
</dbReference>
<dbReference type="Pfam" id="PF03781">
    <property type="entry name" value="FGE-sulfatase"/>
    <property type="match status" value="1"/>
</dbReference>
<proteinExistence type="predicted"/>
<accession>A0A177WKF7</accession>
<dbReference type="InterPro" id="IPR029063">
    <property type="entry name" value="SAM-dependent_MTases_sf"/>
</dbReference>
<dbReference type="OrthoDB" id="659at2759"/>
<dbReference type="InterPro" id="IPR005532">
    <property type="entry name" value="SUMF_dom"/>
</dbReference>
<protein>
    <submittedName>
        <fullName evidence="5">Dimethylhistidine N-methyltransferase</fullName>
    </submittedName>
</protein>
<reference evidence="5 6" key="2">
    <citation type="submission" date="2016-05" db="EMBL/GenBank/DDBJ databases">
        <title>Lineage-specific infection strategies underlie the spectrum of fungal disease in amphibians.</title>
        <authorList>
            <person name="Cuomo C.A."/>
            <person name="Farrer R.A."/>
            <person name="James T."/>
            <person name="Longcore J."/>
            <person name="Birren B."/>
        </authorList>
    </citation>
    <scope>NUCLEOTIDE SEQUENCE [LARGE SCALE GENOMIC DNA]</scope>
    <source>
        <strain evidence="5 6">JEL423</strain>
    </source>
</reference>
<feature type="domain" description="Histidine-specific methyltransferase SAM-dependent" evidence="4">
    <location>
        <begin position="76"/>
        <end position="377"/>
    </location>
</feature>
<dbReference type="STRING" id="403673.A0A177WKF7"/>
<dbReference type="NCBIfam" id="TIGR03439">
    <property type="entry name" value="methyl_EasF"/>
    <property type="match status" value="1"/>
</dbReference>
<evidence type="ECO:0000256" key="1">
    <source>
        <dbReference type="ARBA" id="ARBA00022603"/>
    </source>
</evidence>
<evidence type="ECO:0000259" key="4">
    <source>
        <dbReference type="Pfam" id="PF10017"/>
    </source>
</evidence>
<dbReference type="eggNOG" id="ENOG502QS9T">
    <property type="taxonomic scope" value="Eukaryota"/>
</dbReference>
<dbReference type="Gene3D" id="3.40.50.150">
    <property type="entry name" value="Vaccinia Virus protein VP39"/>
    <property type="match status" value="1"/>
</dbReference>
<dbReference type="AlphaFoldDB" id="A0A177WKF7"/>
<dbReference type="InterPro" id="IPR042095">
    <property type="entry name" value="SUMF_sf"/>
</dbReference>
<keyword evidence="2 5" id="KW-0808">Transferase</keyword>
<evidence type="ECO:0000313" key="5">
    <source>
        <dbReference type="EMBL" id="OAJ39851.1"/>
    </source>
</evidence>
<name>A0A177WKF7_BATDL</name>
<dbReference type="GO" id="GO:0008168">
    <property type="term" value="F:methyltransferase activity"/>
    <property type="evidence" value="ECO:0007669"/>
    <property type="project" value="UniProtKB-KW"/>
</dbReference>
<dbReference type="InterPro" id="IPR051128">
    <property type="entry name" value="EgtD_Methyltrsf_superfamily"/>
</dbReference>
<dbReference type="GO" id="GO:0032259">
    <property type="term" value="P:methylation"/>
    <property type="evidence" value="ECO:0007669"/>
    <property type="project" value="UniProtKB-KW"/>
</dbReference>
<keyword evidence="1 5" id="KW-0489">Methyltransferase</keyword>
<evidence type="ECO:0000313" key="6">
    <source>
        <dbReference type="Proteomes" id="UP000077115"/>
    </source>
</evidence>
<sequence length="832" mass="94991">MQQQPFSKSSSCSVTLPQHVDEASPTIIDIRGNSSHSNTGSDMKTAVRDAIIKKTVPFVDSRLVRAGKPAPTELLRSLPTMVLYDDEGLSIFDRITYLDEYYLTNAEIDIFQHYADDIVNGYINNASVLVELGCGSMRKTKYILQALAKSGKTATYYAVDLSRSSLRESLLPLMAMFPTITFVGLWGTYDDSLAWLKQSIPASISKTYLWLGSSIGNLTIQEAAVFLRGVADNAMETGDLFFCGIDRQNSFEILSLAYNDSHGLTRDFILNGINHINTIFSADNNSNLFDKSNFEYVSIYNELDGRHEAYLKVLRSHTVVGHNPDFEVNLVENELINIEYSYKYSPKQVADVVDAAHLYHVGKWSDSKNLYDMHLFQKPEVYLSRLDKNTVSALAKATHPTLDQFEDLWKIWQVLFMLKSFSESCRCQKDLIVSSMIPSDHYMFKPIDLRHPYIFYIGHLPSFSDNQLSRFLEKDLSGNKLFLEIFGRGIDPDMDCTTKCHDHSPVPSQWPQLSTVIEYQNIVRSKIREMYSTTNVYSKRLSRTLFMCYEHDIMHVETFLQMLVQDSHILPPRNVARPILKNSRLLPKPSAKYLSIEKGSFIMGHDDHEVHDFDESESLARFGWDNEYPAHKEYVDSFKILSRPVTVGEYFEFLESTNWDATLIPGSWTRGEHSQGYAIKTVFGPISVDQAWIWPVYVSNNQAAAFAQANDTRLPTEQELSFIRSQQPAADTMENNNFTQWTPRDVQSITSDQVTDLNGNGWEHTSTVFLPFKGGANSQLYPNYSSDFYHGKHNVLLGASWATMDSIASRRTFRNWYQRAYAFEFAKFRTVC</sequence>
<dbReference type="VEuPathDB" id="FungiDB:BDEG_23655"/>
<dbReference type="PANTHER" id="PTHR43397">
    <property type="entry name" value="ERGOTHIONEINE BIOSYNTHESIS PROTEIN 1"/>
    <property type="match status" value="1"/>
</dbReference>
<dbReference type="SUPFAM" id="SSF56436">
    <property type="entry name" value="C-type lectin-like"/>
    <property type="match status" value="1"/>
</dbReference>
<dbReference type="Gene3D" id="3.90.1580.10">
    <property type="entry name" value="paralog of FGE (formylglycine-generating enzyme)"/>
    <property type="match status" value="1"/>
</dbReference>
<dbReference type="Pfam" id="PF10017">
    <property type="entry name" value="Methyltransf_33"/>
    <property type="match status" value="1"/>
</dbReference>
<evidence type="ECO:0000259" key="3">
    <source>
        <dbReference type="Pfam" id="PF03781"/>
    </source>
</evidence>
<feature type="domain" description="Sulfatase-modifying factor enzyme-like" evidence="3">
    <location>
        <begin position="592"/>
        <end position="831"/>
    </location>
</feature>
<dbReference type="InterPro" id="IPR019257">
    <property type="entry name" value="MeTrfase_dom"/>
</dbReference>